<accession>A0A6P1T984</accession>
<proteinExistence type="inferred from homology"/>
<sequence length="179" mass="19699">MRYTFCLFTVLAFIWLSNSGHYTPLILAFGLASILFVILIARRMKVVDQESLPLQLWSSLPGYYLWLLRKIVASNLQVAACVWRTLFSGKADAANAISPCCTRIKTTLSTDLGKVLYANSITLTPGTVAVDIDGDGILVHALTRAGLQELRQGEMEQQIIALTESDRTPVTHKQAGLDT</sequence>
<protein>
    <submittedName>
        <fullName evidence="9">Cation transporter</fullName>
    </submittedName>
    <submittedName>
        <fullName evidence="8">Multicomponent Na+:H+ antiporter subunit E</fullName>
    </submittedName>
</protein>
<keyword evidence="4 7" id="KW-0812">Transmembrane</keyword>
<evidence type="ECO:0000313" key="8">
    <source>
        <dbReference type="EMBL" id="MBB5211021.1"/>
    </source>
</evidence>
<keyword evidence="6 7" id="KW-0472">Membrane</keyword>
<dbReference type="EMBL" id="JACHHR010000002">
    <property type="protein sequence ID" value="MBB5211021.1"/>
    <property type="molecule type" value="Genomic_DNA"/>
</dbReference>
<dbReference type="GO" id="GO:0005886">
    <property type="term" value="C:plasma membrane"/>
    <property type="evidence" value="ECO:0007669"/>
    <property type="project" value="UniProtKB-SubCell"/>
</dbReference>
<organism evidence="8 11">
    <name type="scientific">Microbulbifer hydrolyticus</name>
    <dbReference type="NCBI Taxonomy" id="48074"/>
    <lineage>
        <taxon>Bacteria</taxon>
        <taxon>Pseudomonadati</taxon>
        <taxon>Pseudomonadota</taxon>
        <taxon>Gammaproteobacteria</taxon>
        <taxon>Cellvibrionales</taxon>
        <taxon>Microbulbiferaceae</taxon>
        <taxon>Microbulbifer</taxon>
    </lineage>
</organism>
<evidence type="ECO:0000256" key="4">
    <source>
        <dbReference type="ARBA" id="ARBA00022692"/>
    </source>
</evidence>
<dbReference type="PANTHER" id="PTHR34584">
    <property type="entry name" value="NA(+)/H(+) ANTIPORTER SUBUNIT E1"/>
    <property type="match status" value="1"/>
</dbReference>
<keyword evidence="10" id="KW-1185">Reference proteome</keyword>
<evidence type="ECO:0000256" key="6">
    <source>
        <dbReference type="ARBA" id="ARBA00023136"/>
    </source>
</evidence>
<reference evidence="9 10" key="1">
    <citation type="submission" date="2020-01" db="EMBL/GenBank/DDBJ databases">
        <title>The possibility of degradation of plastic by Microbulbifer hydrolyticus IRE-31.</title>
        <authorList>
            <person name="Liu L."/>
        </authorList>
    </citation>
    <scope>NUCLEOTIDE SEQUENCE [LARGE SCALE GENOMIC DNA]</scope>
    <source>
        <strain evidence="9 10">IRE-31</strain>
    </source>
</reference>
<dbReference type="Proteomes" id="UP000464675">
    <property type="component" value="Chromosome"/>
</dbReference>
<dbReference type="RefSeq" id="WP_161857506.1">
    <property type="nucleotide sequence ID" value="NZ_CP047491.1"/>
</dbReference>
<reference evidence="8 11" key="2">
    <citation type="submission" date="2020-08" db="EMBL/GenBank/DDBJ databases">
        <title>Genomic Encyclopedia of Type Strains, Phase IV (KMG-IV): sequencing the most valuable type-strain genomes for metagenomic binning, comparative biology and taxonomic classification.</title>
        <authorList>
            <person name="Goeker M."/>
        </authorList>
    </citation>
    <scope>NUCLEOTIDE SEQUENCE [LARGE SCALE GENOMIC DNA]</scope>
    <source>
        <strain evidence="8 11">DSM 11525</strain>
    </source>
</reference>
<comment type="subcellular location">
    <subcellularLocation>
        <location evidence="1">Cell membrane</location>
        <topology evidence="1">Multi-pass membrane protein</topology>
    </subcellularLocation>
</comment>
<evidence type="ECO:0000256" key="5">
    <source>
        <dbReference type="ARBA" id="ARBA00022989"/>
    </source>
</evidence>
<comment type="similarity">
    <text evidence="2">Belongs to the CPA3 antiporters (TC 2.A.63) subunit E family.</text>
</comment>
<evidence type="ECO:0000313" key="9">
    <source>
        <dbReference type="EMBL" id="QHQ38170.1"/>
    </source>
</evidence>
<gene>
    <name evidence="9" type="ORF">GTQ55_03640</name>
    <name evidence="8" type="ORF">HNQ53_001239</name>
</gene>
<evidence type="ECO:0000256" key="1">
    <source>
        <dbReference type="ARBA" id="ARBA00004651"/>
    </source>
</evidence>
<evidence type="ECO:0000256" key="3">
    <source>
        <dbReference type="ARBA" id="ARBA00022475"/>
    </source>
</evidence>
<dbReference type="AlphaFoldDB" id="A0A6P1T984"/>
<dbReference type="PANTHER" id="PTHR34584:SF1">
    <property type="entry name" value="NA(+)_H(+) ANTIPORTER SUBUNIT E1"/>
    <property type="match status" value="1"/>
</dbReference>
<dbReference type="Pfam" id="PF01899">
    <property type="entry name" value="MNHE"/>
    <property type="match status" value="1"/>
</dbReference>
<evidence type="ECO:0000256" key="2">
    <source>
        <dbReference type="ARBA" id="ARBA00006228"/>
    </source>
</evidence>
<keyword evidence="5 7" id="KW-1133">Transmembrane helix</keyword>
<evidence type="ECO:0000256" key="7">
    <source>
        <dbReference type="SAM" id="Phobius"/>
    </source>
</evidence>
<feature type="transmembrane region" description="Helical" evidence="7">
    <location>
        <begin position="22"/>
        <end position="41"/>
    </location>
</feature>
<dbReference type="EMBL" id="CP047491">
    <property type="protein sequence ID" value="QHQ38170.1"/>
    <property type="molecule type" value="Genomic_DNA"/>
</dbReference>
<dbReference type="OrthoDB" id="9807187at2"/>
<keyword evidence="3" id="KW-1003">Cell membrane</keyword>
<name>A0A6P1T984_9GAMM</name>
<dbReference type="InterPro" id="IPR002758">
    <property type="entry name" value="Cation_antiport_E"/>
</dbReference>
<dbReference type="Proteomes" id="UP000563601">
    <property type="component" value="Unassembled WGS sequence"/>
</dbReference>
<dbReference type="GO" id="GO:0008324">
    <property type="term" value="F:monoatomic cation transmembrane transporter activity"/>
    <property type="evidence" value="ECO:0007669"/>
    <property type="project" value="InterPro"/>
</dbReference>
<evidence type="ECO:0000313" key="10">
    <source>
        <dbReference type="Proteomes" id="UP000464675"/>
    </source>
</evidence>
<evidence type="ECO:0000313" key="11">
    <source>
        <dbReference type="Proteomes" id="UP000563601"/>
    </source>
</evidence>